<keyword evidence="3" id="KW-1185">Reference proteome</keyword>
<evidence type="ECO:0000313" key="3">
    <source>
        <dbReference type="Proteomes" id="UP001497444"/>
    </source>
</evidence>
<evidence type="ECO:0000256" key="1">
    <source>
        <dbReference type="SAM" id="MobiDB-lite"/>
    </source>
</evidence>
<reference evidence="2" key="1">
    <citation type="submission" date="2024-02" db="EMBL/GenBank/DDBJ databases">
        <authorList>
            <consortium name="ELIXIR-Norway"/>
            <consortium name="Elixir Norway"/>
        </authorList>
    </citation>
    <scope>NUCLEOTIDE SEQUENCE</scope>
</reference>
<name>A0ABP0XL43_9BRYO</name>
<gene>
    <name evidence="2" type="ORF">CSSPJE1EN1_LOCUS24129</name>
</gene>
<accession>A0ABP0XL43</accession>
<proteinExistence type="predicted"/>
<dbReference type="EMBL" id="OZ020104">
    <property type="protein sequence ID" value="CAK9278651.1"/>
    <property type="molecule type" value="Genomic_DNA"/>
</dbReference>
<sequence>MKVQDKAWASRPPSIAMEIFSYNYRDIVWAPYVFKARVNKAKGNLDCFLQTFPEIKKFKLMQQKIQKKPQAAGTNEEEHADEEQQFDPEVDFVDMLMAHNLVKMGLEISQRIL</sequence>
<evidence type="ECO:0000313" key="2">
    <source>
        <dbReference type="EMBL" id="CAK9278651.1"/>
    </source>
</evidence>
<organism evidence="2 3">
    <name type="scientific">Sphagnum jensenii</name>
    <dbReference type="NCBI Taxonomy" id="128206"/>
    <lineage>
        <taxon>Eukaryota</taxon>
        <taxon>Viridiplantae</taxon>
        <taxon>Streptophyta</taxon>
        <taxon>Embryophyta</taxon>
        <taxon>Bryophyta</taxon>
        <taxon>Sphagnophytina</taxon>
        <taxon>Sphagnopsida</taxon>
        <taxon>Sphagnales</taxon>
        <taxon>Sphagnaceae</taxon>
        <taxon>Sphagnum</taxon>
    </lineage>
</organism>
<dbReference type="Proteomes" id="UP001497444">
    <property type="component" value="Chromosome 9"/>
</dbReference>
<feature type="region of interest" description="Disordered" evidence="1">
    <location>
        <begin position="66"/>
        <end position="85"/>
    </location>
</feature>
<protein>
    <submittedName>
        <fullName evidence="2">Uncharacterized protein</fullName>
    </submittedName>
</protein>